<protein>
    <submittedName>
        <fullName evidence="2">Uncharacterized protein</fullName>
    </submittedName>
</protein>
<organism evidence="2 3">
    <name type="scientific">Peronospora farinosa</name>
    <dbReference type="NCBI Taxonomy" id="134698"/>
    <lineage>
        <taxon>Eukaryota</taxon>
        <taxon>Sar</taxon>
        <taxon>Stramenopiles</taxon>
        <taxon>Oomycota</taxon>
        <taxon>Peronosporomycetes</taxon>
        <taxon>Peronosporales</taxon>
        <taxon>Peronosporaceae</taxon>
        <taxon>Peronospora</taxon>
    </lineage>
</organism>
<keyword evidence="3" id="KW-1185">Reference proteome</keyword>
<sequence>MEETNGGDEERMTPFEKMFEALTSGAKADMDLDFKLALPSGHTTETLTSGAKADKNANKLPESAALTSGDGVDKNLKLGLAPPSENTVEELTPGNGVDMNLELGLAPPSENALEEFTTGARAGKNANNLPISAALATNDGVGEIEKILDEGASIIKAAKIKTSTFAAATELEKSLALEWSDEMMVRLEKMLLAGKKDVTQILTEVKEWNQESGLGFPIPLFSHQSKMGNDWVSKVKGKVFLLGPLKRKDGEVPVLGKRQRNDGEASVPTKGQRIDNDQ</sequence>
<feature type="region of interest" description="Disordered" evidence="1">
    <location>
        <begin position="252"/>
        <end position="278"/>
    </location>
</feature>
<reference evidence="2 3" key="1">
    <citation type="submission" date="2021-11" db="EMBL/GenBank/DDBJ databases">
        <authorList>
            <person name="Islam A."/>
            <person name="Islam S."/>
            <person name="Flora M.S."/>
            <person name="Rahman M."/>
            <person name="Ziaur R.M."/>
            <person name="Epstein J.H."/>
            <person name="Hassan M."/>
            <person name="Klassen M."/>
            <person name="Woodard K."/>
            <person name="Webb A."/>
            <person name="Webby R.J."/>
            <person name="El Zowalaty M.E."/>
        </authorList>
    </citation>
    <scope>NUCLEOTIDE SEQUENCE [LARGE SCALE GENOMIC DNA]</scope>
    <source>
        <strain evidence="2">Pf1</strain>
    </source>
</reference>
<proteinExistence type="predicted"/>
<name>A0ABN8C6L5_9STRA</name>
<gene>
    <name evidence="2" type="ORF">PFR001_LOCUS4200</name>
</gene>
<evidence type="ECO:0000313" key="3">
    <source>
        <dbReference type="Proteomes" id="UP001157938"/>
    </source>
</evidence>
<evidence type="ECO:0000313" key="2">
    <source>
        <dbReference type="EMBL" id="CAH0488731.1"/>
    </source>
</evidence>
<dbReference type="EMBL" id="CAKLBC010000856">
    <property type="protein sequence ID" value="CAH0488731.1"/>
    <property type="molecule type" value="Genomic_DNA"/>
</dbReference>
<accession>A0ABN8C6L5</accession>
<evidence type="ECO:0000256" key="1">
    <source>
        <dbReference type="SAM" id="MobiDB-lite"/>
    </source>
</evidence>
<dbReference type="Proteomes" id="UP001157938">
    <property type="component" value="Unassembled WGS sequence"/>
</dbReference>
<comment type="caution">
    <text evidence="2">The sequence shown here is derived from an EMBL/GenBank/DDBJ whole genome shotgun (WGS) entry which is preliminary data.</text>
</comment>